<dbReference type="FunFam" id="2.170.260.10:FF:000008">
    <property type="entry name" value="Protein argonaute 7"/>
    <property type="match status" value="1"/>
</dbReference>
<feature type="domain" description="PAZ" evidence="8">
    <location>
        <begin position="377"/>
        <end position="491"/>
    </location>
</feature>
<dbReference type="CDD" id="cd02846">
    <property type="entry name" value="PAZ_argonaute_like"/>
    <property type="match status" value="1"/>
</dbReference>
<keyword evidence="5" id="KW-0943">RNA-mediated gene silencing</keyword>
<proteinExistence type="inferred from homology"/>
<dbReference type="Gene3D" id="2.170.260.10">
    <property type="entry name" value="paz domain"/>
    <property type="match status" value="1"/>
</dbReference>
<dbReference type="PANTHER" id="PTHR22891">
    <property type="entry name" value="EUKARYOTIC TRANSLATION INITIATION FACTOR 2C"/>
    <property type="match status" value="1"/>
</dbReference>
<evidence type="ECO:0000256" key="6">
    <source>
        <dbReference type="ARBA" id="ARBA00023274"/>
    </source>
</evidence>
<dbReference type="GO" id="GO:0051607">
    <property type="term" value="P:defense response to virus"/>
    <property type="evidence" value="ECO:0007669"/>
    <property type="project" value="UniProtKB-ARBA"/>
</dbReference>
<organism evidence="10 11">
    <name type="scientific">Pyrus ussuriensis x Pyrus communis</name>
    <dbReference type="NCBI Taxonomy" id="2448454"/>
    <lineage>
        <taxon>Eukaryota</taxon>
        <taxon>Viridiplantae</taxon>
        <taxon>Streptophyta</taxon>
        <taxon>Embryophyta</taxon>
        <taxon>Tracheophyta</taxon>
        <taxon>Spermatophyta</taxon>
        <taxon>Magnoliopsida</taxon>
        <taxon>eudicotyledons</taxon>
        <taxon>Gunneridae</taxon>
        <taxon>Pentapetalae</taxon>
        <taxon>rosids</taxon>
        <taxon>fabids</taxon>
        <taxon>Rosales</taxon>
        <taxon>Rosaceae</taxon>
        <taxon>Amygdaloideae</taxon>
        <taxon>Maleae</taxon>
        <taxon>Pyrus</taxon>
    </lineage>
</organism>
<keyword evidence="2" id="KW-0678">Repressor</keyword>
<dbReference type="GO" id="GO:1990904">
    <property type="term" value="C:ribonucleoprotein complex"/>
    <property type="evidence" value="ECO:0007669"/>
    <property type="project" value="UniProtKB-KW"/>
</dbReference>
<dbReference type="Pfam" id="PF08699">
    <property type="entry name" value="ArgoL1"/>
    <property type="match status" value="1"/>
</dbReference>
<dbReference type="Proteomes" id="UP000327157">
    <property type="component" value="Chromosome 5"/>
</dbReference>
<dbReference type="GO" id="GO:0031047">
    <property type="term" value="P:regulatory ncRNA-mediated gene silencing"/>
    <property type="evidence" value="ECO:0007669"/>
    <property type="project" value="UniProtKB-KW"/>
</dbReference>
<dbReference type="SUPFAM" id="SSF101690">
    <property type="entry name" value="PAZ domain"/>
    <property type="match status" value="1"/>
</dbReference>
<dbReference type="InterPro" id="IPR036085">
    <property type="entry name" value="PAZ_dom_sf"/>
</dbReference>
<name>A0A5N5IQ66_9ROSA</name>
<dbReference type="InterPro" id="IPR003100">
    <property type="entry name" value="PAZ_dom"/>
</dbReference>
<dbReference type="SMART" id="SM00950">
    <property type="entry name" value="Piwi"/>
    <property type="match status" value="1"/>
</dbReference>
<reference evidence="10 11" key="3">
    <citation type="submission" date="2019-11" db="EMBL/GenBank/DDBJ databases">
        <title>A de novo genome assembly of a pear dwarfing rootstock.</title>
        <authorList>
            <person name="Wang F."/>
            <person name="Wang J."/>
            <person name="Li S."/>
            <person name="Zhang Y."/>
            <person name="Fang M."/>
            <person name="Ma L."/>
            <person name="Zhao Y."/>
            <person name="Jiang S."/>
        </authorList>
    </citation>
    <scope>NUCLEOTIDE SEQUENCE [LARGE SCALE GENOMIC DNA]</scope>
    <source>
        <strain evidence="10">S2</strain>
        <tissue evidence="10">Leaf</tissue>
    </source>
</reference>
<evidence type="ECO:0000259" key="9">
    <source>
        <dbReference type="PROSITE" id="PS50822"/>
    </source>
</evidence>
<evidence type="ECO:0000259" key="8">
    <source>
        <dbReference type="PROSITE" id="PS50821"/>
    </source>
</evidence>
<dbReference type="InterPro" id="IPR014811">
    <property type="entry name" value="ArgoL1"/>
</dbReference>
<dbReference type="InterPro" id="IPR036397">
    <property type="entry name" value="RNaseH_sf"/>
</dbReference>
<evidence type="ECO:0000256" key="3">
    <source>
        <dbReference type="ARBA" id="ARBA00022845"/>
    </source>
</evidence>
<dbReference type="Pfam" id="PF16486">
    <property type="entry name" value="ArgoN"/>
    <property type="match status" value="1"/>
</dbReference>
<keyword evidence="3" id="KW-0810">Translation regulation</keyword>
<sequence length="1020" mass="113425">MERGGGGGFRGRGRGRARGSDGGGGGRGDPGGYGRGTEGRRGGGGGGGERGRGGHGGGVNVGGPHFHHNYPPQQQPQPPLQQQPQQQKPPNQNPSQQPRPNPWNTPASTRAWGPRAPAPPASPVESAPNISPDPGTLGPAMQSMAISGQTPPSSSLEKASNHVPVKRPDRGGMIHIRTARLRANHFNLKFNPETIIMHYDVDVKPEHPAKNGRPVKMSKSELAAIRKQLSTDDPSNFPLLSTVYDGEKNIFSAVSLPTGSFKVEVPEEEGTRFSSYILTIKLAKELQLCKLKEYLSGQLLDIPRNILQSMDLVMKENPTRRMIAFGRNFYPTESHPNDDLGYGVAAFRGFQHGLKLTSQGPTLCLDYSVLAFHKRMSVIDFLQQQIRGFTLNNFQSYRRDVEDVLKGLQVNVTHRRTKQKYLIKGLTDRSAGDITFDAVDIDGQSPPTKVRLLDYFRDKYEEIRYKNIPCLDLGKNGRRNDTPLEFCVLVEGQRYPKEYLGKEAAIMLKNISLPSPRDRQNRIYDMVRSNDGPCGGGIIQNFGFEVNQNMTPVTGRVIGPPELKLGASDGKVVTKVTVDREKCQWNLVGKRVVEGKPIMHWAVLDFSSYDRYGLDPNQFIPKLIARCNKLGIRMEEPLLYEPTSMRPFSSVQMLRQLLEKVNEKAKKEGKGYLQLLVCVMANRDPGYKYLKWIAETQIGIVTQCCLSNMANKANDQYLANLALKINAKLGGSNVELIDRLPLLGGAGHVMFVGADVNHPAARNTTSPSIAAVVATVNWPAANRYAARVRPQYHRKEKIINFGDMCLELVQTYERLNKTKPNQIVIFRDGVSEGQFDMVLNEELLDLKLALASIKYQPTITLIVAQKRHHTRLFLENPRDGGSTGNISPGTVVDTTIVHPFEFDFYLCSHYGALGTSKPTHYHVLWDEHRFTSDQLQKLIYDLCFTFARCTKPVSLVPPVYYADLVAYRGRLYFESTEGQSPASVSSASSSSSTYSPLSVSSLDERFCKLHVELENIMFFV</sequence>
<accession>A0A5N5IQ66</accession>
<evidence type="ECO:0000256" key="5">
    <source>
        <dbReference type="ARBA" id="ARBA00023158"/>
    </source>
</evidence>
<feature type="compositionally biased region" description="Low complexity" evidence="7">
    <location>
        <begin position="82"/>
        <end position="96"/>
    </location>
</feature>
<dbReference type="OrthoDB" id="10252740at2759"/>
<dbReference type="InterPro" id="IPR045246">
    <property type="entry name" value="Piwi_ago-like"/>
</dbReference>
<evidence type="ECO:0000313" key="10">
    <source>
        <dbReference type="EMBL" id="KAB2637054.1"/>
    </source>
</evidence>
<keyword evidence="11" id="KW-1185">Reference proteome</keyword>
<dbReference type="CDD" id="cd04657">
    <property type="entry name" value="Piwi_ago-like"/>
    <property type="match status" value="1"/>
</dbReference>
<feature type="compositionally biased region" description="Gly residues" evidence="7">
    <location>
        <begin position="1"/>
        <end position="10"/>
    </location>
</feature>
<evidence type="ECO:0000256" key="7">
    <source>
        <dbReference type="SAM" id="MobiDB-lite"/>
    </source>
</evidence>
<dbReference type="Gene3D" id="3.40.50.2300">
    <property type="match status" value="1"/>
</dbReference>
<dbReference type="Pfam" id="PF02170">
    <property type="entry name" value="PAZ"/>
    <property type="match status" value="1"/>
</dbReference>
<dbReference type="InterPro" id="IPR012337">
    <property type="entry name" value="RNaseH-like_sf"/>
</dbReference>
<feature type="region of interest" description="Disordered" evidence="7">
    <location>
        <begin position="1"/>
        <end position="171"/>
    </location>
</feature>
<keyword evidence="6" id="KW-0687">Ribonucleoprotein</keyword>
<dbReference type="Gene3D" id="3.30.420.10">
    <property type="entry name" value="Ribonuclease H-like superfamily/Ribonuclease H"/>
    <property type="match status" value="1"/>
</dbReference>
<dbReference type="PROSITE" id="PS50822">
    <property type="entry name" value="PIWI"/>
    <property type="match status" value="1"/>
</dbReference>
<dbReference type="PROSITE" id="PS50821">
    <property type="entry name" value="PAZ"/>
    <property type="match status" value="1"/>
</dbReference>
<dbReference type="GO" id="GO:0003723">
    <property type="term" value="F:RNA binding"/>
    <property type="evidence" value="ECO:0007669"/>
    <property type="project" value="UniProtKB-KW"/>
</dbReference>
<evidence type="ECO:0000256" key="2">
    <source>
        <dbReference type="ARBA" id="ARBA00022491"/>
    </source>
</evidence>
<dbReference type="SUPFAM" id="SSF53098">
    <property type="entry name" value="Ribonuclease H-like"/>
    <property type="match status" value="1"/>
</dbReference>
<dbReference type="InterPro" id="IPR003165">
    <property type="entry name" value="Piwi"/>
</dbReference>
<gene>
    <name evidence="10" type="ORF">D8674_027588</name>
</gene>
<reference evidence="10 11" key="1">
    <citation type="submission" date="2019-09" db="EMBL/GenBank/DDBJ databases">
        <authorList>
            <person name="Ou C."/>
        </authorList>
    </citation>
    <scope>NUCLEOTIDE SEQUENCE [LARGE SCALE GENOMIC DNA]</scope>
    <source>
        <strain evidence="10">S2</strain>
        <tissue evidence="10">Leaf</tissue>
    </source>
</reference>
<evidence type="ECO:0000256" key="1">
    <source>
        <dbReference type="ARBA" id="ARBA00008201"/>
    </source>
</evidence>
<dbReference type="GO" id="GO:0006417">
    <property type="term" value="P:regulation of translation"/>
    <property type="evidence" value="ECO:0007669"/>
    <property type="project" value="UniProtKB-KW"/>
</dbReference>
<dbReference type="InterPro" id="IPR032474">
    <property type="entry name" value="Argonaute_N"/>
</dbReference>
<comment type="similarity">
    <text evidence="1">Belongs to the argonaute family. Ago subfamily.</text>
</comment>
<evidence type="ECO:0000313" key="11">
    <source>
        <dbReference type="Proteomes" id="UP000327157"/>
    </source>
</evidence>
<dbReference type="AlphaFoldDB" id="A0A5N5IQ66"/>
<feature type="compositionally biased region" description="Gly residues" evidence="7">
    <location>
        <begin position="20"/>
        <end position="61"/>
    </location>
</feature>
<protein>
    <submittedName>
        <fullName evidence="10">Protein argonaute 2-like</fullName>
    </submittedName>
</protein>
<dbReference type="SMART" id="SM01163">
    <property type="entry name" value="DUF1785"/>
    <property type="match status" value="1"/>
</dbReference>
<evidence type="ECO:0000256" key="4">
    <source>
        <dbReference type="ARBA" id="ARBA00022884"/>
    </source>
</evidence>
<feature type="compositionally biased region" description="Polar residues" evidence="7">
    <location>
        <begin position="144"/>
        <end position="158"/>
    </location>
</feature>
<reference evidence="11" key="2">
    <citation type="submission" date="2019-10" db="EMBL/GenBank/DDBJ databases">
        <title>A de novo genome assembly of a pear dwarfing rootstock.</title>
        <authorList>
            <person name="Wang F."/>
            <person name="Wang J."/>
            <person name="Li S."/>
            <person name="Zhang Y."/>
            <person name="Fang M."/>
            <person name="Ma L."/>
            <person name="Zhao Y."/>
            <person name="Jiang S."/>
        </authorList>
    </citation>
    <scope>NUCLEOTIDE SEQUENCE [LARGE SCALE GENOMIC DNA]</scope>
</reference>
<dbReference type="Pfam" id="PF02171">
    <property type="entry name" value="Piwi"/>
    <property type="match status" value="1"/>
</dbReference>
<comment type="caution">
    <text evidence="10">The sequence shown here is derived from an EMBL/GenBank/DDBJ whole genome shotgun (WGS) entry which is preliminary data.</text>
</comment>
<keyword evidence="4" id="KW-0694">RNA-binding</keyword>
<dbReference type="EMBL" id="SMOL01000004">
    <property type="protein sequence ID" value="KAB2637054.1"/>
    <property type="molecule type" value="Genomic_DNA"/>
</dbReference>
<feature type="domain" description="Piwi" evidence="9">
    <location>
        <begin position="675"/>
        <end position="974"/>
    </location>
</feature>